<keyword evidence="5 6" id="KW-0320">Glycogen biosynthesis</keyword>
<dbReference type="HAMAP" id="MF_00484">
    <property type="entry name" value="Glycogen_synth"/>
    <property type="match status" value="1"/>
</dbReference>
<evidence type="ECO:0000313" key="8">
    <source>
        <dbReference type="EMBL" id="MBD3325512.1"/>
    </source>
</evidence>
<dbReference type="PANTHER" id="PTHR45825">
    <property type="entry name" value="GRANULE-BOUND STARCH SYNTHASE 1, CHLOROPLASTIC/AMYLOPLASTIC"/>
    <property type="match status" value="1"/>
</dbReference>
<sequence>MTRPLRILLVASEVAPLAYKGELGQSVSGLAKALKGLGVDVRVVMPKYRHVNSANAFGMSRLVPEMRIRAVNRFGKTAIYRDELPGDVPVYLIEKDKYFDREYIYGPPGNGYDDNAERFSFFSLCTLEMFTQIGFYPDVIHCHDWHCGLIPAYLETLFRTNPLYAPLATLFTIHDLSHQGRFPREMLRVTGLSDAVYHAEGIEFYGEISFLKAGIVYADIVSTVSKRYSQQIKTSEYGRGFEGLFRKRSKDLYGVVNGIDYTHYDPRLDPYIVTNYTKDEREKKQLCKQDLLEVCGFEASLDTPVVGVITACEEARDLDAFAAVLEHLITLDVRVVLLNEATPGDERYINLFKPLLANAPEHLRFYAEPDQQMMHKILAGADILVMPSCREPCGVMQLYALKYGTIPFVRAIGVLDDTIVEFSAESGKGVGFKFDDCTPEAFLAKFQEILTVYQNESLWDLLRANAMRVNYSWTYAAKKYLNLYKLAKSRTTASFVSSSPLAS</sequence>
<dbReference type="InterPro" id="IPR011835">
    <property type="entry name" value="GS/SS"/>
</dbReference>
<comment type="caution">
    <text evidence="8">The sequence shown here is derived from an EMBL/GenBank/DDBJ whole genome shotgun (WGS) entry which is preliminary data.</text>
</comment>
<dbReference type="NCBIfam" id="TIGR02095">
    <property type="entry name" value="glgA"/>
    <property type="match status" value="1"/>
</dbReference>
<feature type="domain" description="Starch synthase catalytic" evidence="7">
    <location>
        <begin position="6"/>
        <end position="247"/>
    </location>
</feature>
<dbReference type="Gene3D" id="3.40.50.2000">
    <property type="entry name" value="Glycogen Phosphorylase B"/>
    <property type="match status" value="2"/>
</dbReference>
<dbReference type="Pfam" id="PF08323">
    <property type="entry name" value="Glyco_transf_5"/>
    <property type="match status" value="1"/>
</dbReference>
<evidence type="ECO:0000256" key="6">
    <source>
        <dbReference type="HAMAP-Rule" id="MF_00484"/>
    </source>
</evidence>
<comment type="similarity">
    <text evidence="2 6">Belongs to the glycosyltransferase 1 family. Bacterial/plant glycogen synthase subfamily.</text>
</comment>
<comment type="function">
    <text evidence="6">Synthesizes alpha-1,4-glucan chains using ADP-glucose.</text>
</comment>
<dbReference type="SUPFAM" id="SSF53756">
    <property type="entry name" value="UDP-Glycosyltransferase/glycogen phosphorylase"/>
    <property type="match status" value="1"/>
</dbReference>
<dbReference type="CDD" id="cd03791">
    <property type="entry name" value="GT5_Glycogen_synthase_DULL1-like"/>
    <property type="match status" value="1"/>
</dbReference>
<dbReference type="PANTHER" id="PTHR45825:SF11">
    <property type="entry name" value="ALPHA AMYLASE DOMAIN-CONTAINING PROTEIN"/>
    <property type="match status" value="1"/>
</dbReference>
<proteinExistence type="inferred from homology"/>
<dbReference type="EC" id="2.4.1.21" evidence="6"/>
<evidence type="ECO:0000313" key="9">
    <source>
        <dbReference type="Proteomes" id="UP000649604"/>
    </source>
</evidence>
<dbReference type="Proteomes" id="UP000649604">
    <property type="component" value="Unassembled WGS sequence"/>
</dbReference>
<name>A0A9D5Q6R4_9BACT</name>
<evidence type="ECO:0000256" key="2">
    <source>
        <dbReference type="ARBA" id="ARBA00010281"/>
    </source>
</evidence>
<dbReference type="AlphaFoldDB" id="A0A9D5Q6R4"/>
<dbReference type="EMBL" id="WJJP01000423">
    <property type="protein sequence ID" value="MBD3325512.1"/>
    <property type="molecule type" value="Genomic_DNA"/>
</dbReference>
<comment type="pathway">
    <text evidence="6">Glycan biosynthesis; glycogen biosynthesis.</text>
</comment>
<comment type="caution">
    <text evidence="6">Lacks conserved residue(s) required for the propagation of feature annotation.</text>
</comment>
<dbReference type="InterPro" id="IPR013534">
    <property type="entry name" value="Starch_synth_cat_dom"/>
</dbReference>
<gene>
    <name evidence="6" type="primary">glgA</name>
    <name evidence="8" type="ORF">GF339_13055</name>
</gene>
<reference evidence="8" key="1">
    <citation type="submission" date="2019-11" db="EMBL/GenBank/DDBJ databases">
        <title>Microbial mats filling the niche in hypersaline microbial mats.</title>
        <authorList>
            <person name="Wong H.L."/>
            <person name="Macleod F.I."/>
            <person name="White R.A. III"/>
            <person name="Burns B.P."/>
        </authorList>
    </citation>
    <scope>NUCLEOTIDE SEQUENCE</scope>
    <source>
        <strain evidence="8">Rbin_158</strain>
    </source>
</reference>
<accession>A0A9D5Q6R4</accession>
<keyword evidence="4 6" id="KW-0808">Transferase</keyword>
<dbReference type="GO" id="GO:0005978">
    <property type="term" value="P:glycogen biosynthetic process"/>
    <property type="evidence" value="ECO:0007669"/>
    <property type="project" value="UniProtKB-UniRule"/>
</dbReference>
<evidence type="ECO:0000256" key="1">
    <source>
        <dbReference type="ARBA" id="ARBA00001478"/>
    </source>
</evidence>
<dbReference type="GO" id="GO:0009011">
    <property type="term" value="F:alpha-1,4-glucan glucosyltransferase (ADP-glucose donor) activity"/>
    <property type="evidence" value="ECO:0007669"/>
    <property type="project" value="UniProtKB-UniRule"/>
</dbReference>
<evidence type="ECO:0000259" key="7">
    <source>
        <dbReference type="Pfam" id="PF08323"/>
    </source>
</evidence>
<evidence type="ECO:0000256" key="5">
    <source>
        <dbReference type="ARBA" id="ARBA00023056"/>
    </source>
</evidence>
<evidence type="ECO:0000256" key="3">
    <source>
        <dbReference type="ARBA" id="ARBA00022676"/>
    </source>
</evidence>
<keyword evidence="3 6" id="KW-0328">Glycosyltransferase</keyword>
<evidence type="ECO:0000256" key="4">
    <source>
        <dbReference type="ARBA" id="ARBA00022679"/>
    </source>
</evidence>
<protein>
    <recommendedName>
        <fullName evidence="6">Glycogen synthase</fullName>
        <ecNumber evidence="6">2.4.1.21</ecNumber>
    </recommendedName>
    <alternativeName>
        <fullName evidence="6">Starch [bacterial glycogen] synthase</fullName>
    </alternativeName>
</protein>
<comment type="catalytic activity">
    <reaction evidence="1 6">
        <text>[(1-&gt;4)-alpha-D-glucosyl](n) + ADP-alpha-D-glucose = [(1-&gt;4)-alpha-D-glucosyl](n+1) + ADP + H(+)</text>
        <dbReference type="Rhea" id="RHEA:18189"/>
        <dbReference type="Rhea" id="RHEA-COMP:9584"/>
        <dbReference type="Rhea" id="RHEA-COMP:9587"/>
        <dbReference type="ChEBI" id="CHEBI:15378"/>
        <dbReference type="ChEBI" id="CHEBI:15444"/>
        <dbReference type="ChEBI" id="CHEBI:57498"/>
        <dbReference type="ChEBI" id="CHEBI:456216"/>
        <dbReference type="EC" id="2.4.1.21"/>
    </reaction>
</comment>
<dbReference type="GO" id="GO:0004373">
    <property type="term" value="F:alpha-1,4-glucan glucosyltransferase (UDP-glucose donor) activity"/>
    <property type="evidence" value="ECO:0007669"/>
    <property type="project" value="InterPro"/>
</dbReference>
<organism evidence="8 9">
    <name type="scientific">candidate division KSB3 bacterium</name>
    <dbReference type="NCBI Taxonomy" id="2044937"/>
    <lineage>
        <taxon>Bacteria</taxon>
        <taxon>candidate division KSB3</taxon>
    </lineage>
</organism>